<accession>A0A3P7PEM9</accession>
<gene>
    <name evidence="2" type="ORF">DILT_LOCUS19111</name>
</gene>
<evidence type="ECO:0000256" key="1">
    <source>
        <dbReference type="SAM" id="MobiDB-lite"/>
    </source>
</evidence>
<feature type="compositionally biased region" description="Basic and acidic residues" evidence="1">
    <location>
        <begin position="1"/>
        <end position="12"/>
    </location>
</feature>
<evidence type="ECO:0000313" key="3">
    <source>
        <dbReference type="Proteomes" id="UP000281553"/>
    </source>
</evidence>
<dbReference type="Proteomes" id="UP000281553">
    <property type="component" value="Unassembled WGS sequence"/>
</dbReference>
<organism evidence="2 3">
    <name type="scientific">Dibothriocephalus latus</name>
    <name type="common">Fish tapeworm</name>
    <name type="synonym">Diphyllobothrium latum</name>
    <dbReference type="NCBI Taxonomy" id="60516"/>
    <lineage>
        <taxon>Eukaryota</taxon>
        <taxon>Metazoa</taxon>
        <taxon>Spiralia</taxon>
        <taxon>Lophotrochozoa</taxon>
        <taxon>Platyhelminthes</taxon>
        <taxon>Cestoda</taxon>
        <taxon>Eucestoda</taxon>
        <taxon>Diphyllobothriidea</taxon>
        <taxon>Diphyllobothriidae</taxon>
        <taxon>Dibothriocephalus</taxon>
    </lineage>
</organism>
<keyword evidence="3" id="KW-1185">Reference proteome</keyword>
<reference evidence="2 3" key="1">
    <citation type="submission" date="2018-11" db="EMBL/GenBank/DDBJ databases">
        <authorList>
            <consortium name="Pathogen Informatics"/>
        </authorList>
    </citation>
    <scope>NUCLEOTIDE SEQUENCE [LARGE SCALE GENOMIC DNA]</scope>
</reference>
<feature type="region of interest" description="Disordered" evidence="1">
    <location>
        <begin position="1"/>
        <end position="31"/>
    </location>
</feature>
<dbReference type="AlphaFoldDB" id="A0A3P7PEM9"/>
<name>A0A3P7PEM9_DIBLA</name>
<sequence>MVSGEEDRKQSEKACPPQSADRASSAERRAAKKEAIKAFLTQRISEQASLLDFNVDASATEKAEEARIQCGVYEAKFGQLTFQDGRGICHGHSSVAASADRTIMTDMAKAYGSQNPSCK</sequence>
<evidence type="ECO:0000313" key="2">
    <source>
        <dbReference type="EMBL" id="VDN43507.1"/>
    </source>
</evidence>
<proteinExistence type="predicted"/>
<dbReference type="EMBL" id="UYRU01108155">
    <property type="protein sequence ID" value="VDN43507.1"/>
    <property type="molecule type" value="Genomic_DNA"/>
</dbReference>
<protein>
    <submittedName>
        <fullName evidence="2">Uncharacterized protein</fullName>
    </submittedName>
</protein>